<dbReference type="Proteomes" id="UP000615446">
    <property type="component" value="Unassembled WGS sequence"/>
</dbReference>
<dbReference type="AlphaFoldDB" id="A0A8H3L8A4"/>
<accession>A0A8H3L8A4</accession>
<sequence>MLTKSLSMSKLRADITYSHHLHNNSLITEPAIDNNNYVNQDPGILNGINNPADNLVPIEENNSEESNDEADEPQLENELANIFNTIICKYDAKFIYVLAWSDDEVGASPIYEAYKLYRSIEILPYQNDHAFFRLQNLPDRTLDCLVSSLVGRLDKLGS</sequence>
<comment type="caution">
    <text evidence="1">The sequence shown here is derived from an EMBL/GenBank/DDBJ whole genome shotgun (WGS) entry which is preliminary data.</text>
</comment>
<evidence type="ECO:0000313" key="1">
    <source>
        <dbReference type="EMBL" id="GES82494.1"/>
    </source>
</evidence>
<reference evidence="1" key="1">
    <citation type="submission" date="2019-10" db="EMBL/GenBank/DDBJ databases">
        <title>Conservation and host-specific expression of non-tandemly repeated heterogenous ribosome RNA gene in arbuscular mycorrhizal fungi.</title>
        <authorList>
            <person name="Maeda T."/>
            <person name="Kobayashi Y."/>
            <person name="Nakagawa T."/>
            <person name="Ezawa T."/>
            <person name="Yamaguchi K."/>
            <person name="Bino T."/>
            <person name="Nishimoto Y."/>
            <person name="Shigenobu S."/>
            <person name="Kawaguchi M."/>
        </authorList>
    </citation>
    <scope>NUCLEOTIDE SEQUENCE</scope>
    <source>
        <strain evidence="1">HR1</strain>
    </source>
</reference>
<name>A0A8H3L8A4_9GLOM</name>
<organism evidence="1 2">
    <name type="scientific">Rhizophagus clarus</name>
    <dbReference type="NCBI Taxonomy" id="94130"/>
    <lineage>
        <taxon>Eukaryota</taxon>
        <taxon>Fungi</taxon>
        <taxon>Fungi incertae sedis</taxon>
        <taxon>Mucoromycota</taxon>
        <taxon>Glomeromycotina</taxon>
        <taxon>Glomeromycetes</taxon>
        <taxon>Glomerales</taxon>
        <taxon>Glomeraceae</taxon>
        <taxon>Rhizophagus</taxon>
    </lineage>
</organism>
<proteinExistence type="predicted"/>
<gene>
    <name evidence="1" type="ORF">RCL2_000969700</name>
</gene>
<protein>
    <submittedName>
        <fullName evidence="1">Uncharacterized protein</fullName>
    </submittedName>
</protein>
<dbReference type="EMBL" id="BLAL01000060">
    <property type="protein sequence ID" value="GES82494.1"/>
    <property type="molecule type" value="Genomic_DNA"/>
</dbReference>
<evidence type="ECO:0000313" key="2">
    <source>
        <dbReference type="Proteomes" id="UP000615446"/>
    </source>
</evidence>